<dbReference type="Proteomes" id="UP000027946">
    <property type="component" value="Unassembled WGS sequence"/>
</dbReference>
<keyword evidence="1" id="KW-0472">Membrane</keyword>
<evidence type="ECO:0000313" key="3">
    <source>
        <dbReference type="Proteomes" id="UP000027946"/>
    </source>
</evidence>
<dbReference type="RefSeq" id="WP_038266249.1">
    <property type="nucleotide sequence ID" value="NZ_FSRH01000005.1"/>
</dbReference>
<reference evidence="2 3" key="1">
    <citation type="submission" date="2014-03" db="EMBL/GenBank/DDBJ databases">
        <title>Genome sequence of Clostridium litorale W6, DSM 5388.</title>
        <authorList>
            <person name="Poehlein A."/>
            <person name="Jagirdar A."/>
            <person name="Khonsari B."/>
            <person name="Chibani C.M."/>
            <person name="Gutierrez Gutierrez D.A."/>
            <person name="Davydova E."/>
            <person name="Alghaithi H.S."/>
            <person name="Nair K.P."/>
            <person name="Dhamotharan K."/>
            <person name="Chandran L."/>
            <person name="G W."/>
            <person name="Daniel R."/>
        </authorList>
    </citation>
    <scope>NUCLEOTIDE SEQUENCE [LARGE SCALE GENOMIC DNA]</scope>
    <source>
        <strain evidence="2 3">W6</strain>
    </source>
</reference>
<comment type="caution">
    <text evidence="2">The sequence shown here is derived from an EMBL/GenBank/DDBJ whole genome shotgun (WGS) entry which is preliminary data.</text>
</comment>
<accession>A0A069RDV2</accession>
<evidence type="ECO:0000256" key="1">
    <source>
        <dbReference type="SAM" id="Phobius"/>
    </source>
</evidence>
<keyword evidence="3" id="KW-1185">Reference proteome</keyword>
<gene>
    <name evidence="2" type="ORF">CLIT_13c02500</name>
</gene>
<sequence>MAVFVETLYFKVFFWYINIKLIKIQWEFKVEIQIKGNSIELGGAMLMLSWICLICILLLVGKMMCFFSMSALLELHSEKAAVKNKKTRKRRAPSAEKGYAATGTYGKIYETGHIKSKRSI</sequence>
<keyword evidence="1" id="KW-1133">Transmembrane helix</keyword>
<dbReference type="AlphaFoldDB" id="A0A069RDV2"/>
<feature type="transmembrane region" description="Helical" evidence="1">
    <location>
        <begin position="41"/>
        <end position="60"/>
    </location>
</feature>
<name>A0A069RDV2_PEPLI</name>
<proteinExistence type="predicted"/>
<dbReference type="EMBL" id="JJMM01000013">
    <property type="protein sequence ID" value="KDR94928.1"/>
    <property type="molecule type" value="Genomic_DNA"/>
</dbReference>
<dbReference type="STRING" id="1121324.CLIT_13c02500"/>
<evidence type="ECO:0000313" key="2">
    <source>
        <dbReference type="EMBL" id="KDR94928.1"/>
    </source>
</evidence>
<protein>
    <submittedName>
        <fullName evidence="2">Uncharacterized protein</fullName>
    </submittedName>
</protein>
<keyword evidence="1" id="KW-0812">Transmembrane</keyword>
<organism evidence="2 3">
    <name type="scientific">Peptoclostridium litorale DSM 5388</name>
    <dbReference type="NCBI Taxonomy" id="1121324"/>
    <lineage>
        <taxon>Bacteria</taxon>
        <taxon>Bacillati</taxon>
        <taxon>Bacillota</taxon>
        <taxon>Clostridia</taxon>
        <taxon>Peptostreptococcales</taxon>
        <taxon>Peptoclostridiaceae</taxon>
        <taxon>Peptoclostridium</taxon>
    </lineage>
</organism>